<evidence type="ECO:0000313" key="12">
    <source>
        <dbReference type="EMBL" id="KCW52378.1"/>
    </source>
</evidence>
<keyword evidence="4" id="KW-0433">Leucine-rich repeat</keyword>
<keyword evidence="9" id="KW-0472">Membrane</keyword>
<evidence type="ECO:0000256" key="8">
    <source>
        <dbReference type="ARBA" id="ARBA00022989"/>
    </source>
</evidence>
<dbReference type="STRING" id="71139.A0A059AEX0"/>
<dbReference type="InterPro" id="IPR051502">
    <property type="entry name" value="RLP_Defense_Trigger"/>
</dbReference>
<dbReference type="InterPro" id="IPR001611">
    <property type="entry name" value="Leu-rich_rpt"/>
</dbReference>
<evidence type="ECO:0000256" key="9">
    <source>
        <dbReference type="ARBA" id="ARBA00023136"/>
    </source>
</evidence>
<evidence type="ECO:0000256" key="4">
    <source>
        <dbReference type="ARBA" id="ARBA00022614"/>
    </source>
</evidence>
<proteinExistence type="inferred from homology"/>
<reference evidence="12" key="1">
    <citation type="submission" date="2013-07" db="EMBL/GenBank/DDBJ databases">
        <title>The genome of Eucalyptus grandis.</title>
        <authorList>
            <person name="Schmutz J."/>
            <person name="Hayes R."/>
            <person name="Myburg A."/>
            <person name="Tuskan G."/>
            <person name="Grattapaglia D."/>
            <person name="Rokhsar D.S."/>
        </authorList>
    </citation>
    <scope>NUCLEOTIDE SEQUENCE</scope>
    <source>
        <tissue evidence="12">Leaf extractions</tissue>
    </source>
</reference>
<dbReference type="PANTHER" id="PTHR48062:SF52">
    <property type="entry name" value="RECEPTOR-LIKE PROTEIN 8-RELATED"/>
    <property type="match status" value="1"/>
</dbReference>
<evidence type="ECO:0008006" key="13">
    <source>
        <dbReference type="Google" id="ProtNLM"/>
    </source>
</evidence>
<dbReference type="EMBL" id="KK198762">
    <property type="protein sequence ID" value="KCW52378.1"/>
    <property type="molecule type" value="Genomic_DNA"/>
</dbReference>
<evidence type="ECO:0000256" key="1">
    <source>
        <dbReference type="ARBA" id="ARBA00004236"/>
    </source>
</evidence>
<dbReference type="SUPFAM" id="SSF52058">
    <property type="entry name" value="L domain-like"/>
    <property type="match status" value="1"/>
</dbReference>
<keyword evidence="5" id="KW-0812">Transmembrane</keyword>
<dbReference type="Pfam" id="PF13855">
    <property type="entry name" value="LRR_8"/>
    <property type="match status" value="1"/>
</dbReference>
<dbReference type="GO" id="GO:0005886">
    <property type="term" value="C:plasma membrane"/>
    <property type="evidence" value="ECO:0007669"/>
    <property type="project" value="UniProtKB-SubCell"/>
</dbReference>
<comment type="similarity">
    <text evidence="2">Belongs to the RLP family.</text>
</comment>
<name>A0A059AEX0_EUCGR</name>
<keyword evidence="10" id="KW-0675">Receptor</keyword>
<organism evidence="12">
    <name type="scientific">Eucalyptus grandis</name>
    <name type="common">Flooded gum</name>
    <dbReference type="NCBI Taxonomy" id="71139"/>
    <lineage>
        <taxon>Eukaryota</taxon>
        <taxon>Viridiplantae</taxon>
        <taxon>Streptophyta</taxon>
        <taxon>Embryophyta</taxon>
        <taxon>Tracheophyta</taxon>
        <taxon>Spermatophyta</taxon>
        <taxon>Magnoliopsida</taxon>
        <taxon>eudicotyledons</taxon>
        <taxon>Gunneridae</taxon>
        <taxon>Pentapetalae</taxon>
        <taxon>rosids</taxon>
        <taxon>malvids</taxon>
        <taxon>Myrtales</taxon>
        <taxon>Myrtaceae</taxon>
        <taxon>Myrtoideae</taxon>
        <taxon>Eucalypteae</taxon>
        <taxon>Eucalyptus</taxon>
    </lineage>
</organism>
<sequence length="207" mass="22909">MAEPSPDFPLFMKRNVSVRGLQYNQVTSFPPTVELGCNFLNRSIWPEIGNLKNVHILYLRNNFLSGSIPDMFFGMTSLETLDLSYNNLSGGMPFSLVCLNFLSKFSVAYNNLSGPIPNGGQFPTFPNSSFEGIKLYGDHASPCLVSQSYSGSTDHTQNHHGSMSDRNLGMTIGLAFRMATGFALGTTRVGDSLLRMTMRFCSRLKLH</sequence>
<keyword evidence="6" id="KW-0732">Signal</keyword>
<protein>
    <recommendedName>
        <fullName evidence="13">Leucine-rich repeat-containing N-terminal plant-type domain-containing protein</fullName>
    </recommendedName>
</protein>
<dbReference type="PANTHER" id="PTHR48062">
    <property type="entry name" value="RECEPTOR-LIKE PROTEIN 14"/>
    <property type="match status" value="1"/>
</dbReference>
<dbReference type="OMA" id="KICANGK"/>
<keyword evidence="3" id="KW-1003">Cell membrane</keyword>
<gene>
    <name evidence="12" type="ORF">EUGRSUZ_J01786</name>
</gene>
<dbReference type="Gramene" id="KCW52378">
    <property type="protein sequence ID" value="KCW52378"/>
    <property type="gene ID" value="EUGRSUZ_J01786"/>
</dbReference>
<evidence type="ECO:0000256" key="6">
    <source>
        <dbReference type="ARBA" id="ARBA00022729"/>
    </source>
</evidence>
<evidence type="ECO:0000256" key="2">
    <source>
        <dbReference type="ARBA" id="ARBA00009592"/>
    </source>
</evidence>
<evidence type="ECO:0000256" key="5">
    <source>
        <dbReference type="ARBA" id="ARBA00022692"/>
    </source>
</evidence>
<keyword evidence="7" id="KW-0677">Repeat</keyword>
<comment type="subcellular location">
    <subcellularLocation>
        <location evidence="1">Cell membrane</location>
    </subcellularLocation>
    <subcellularLocation>
        <location evidence="11">Endomembrane system</location>
        <topology evidence="11">Single-pass membrane protein</topology>
    </subcellularLocation>
</comment>
<evidence type="ECO:0000256" key="11">
    <source>
        <dbReference type="ARBA" id="ARBA00037847"/>
    </source>
</evidence>
<dbReference type="InParanoid" id="A0A059AEX0"/>
<evidence type="ECO:0000256" key="10">
    <source>
        <dbReference type="ARBA" id="ARBA00023170"/>
    </source>
</evidence>
<keyword evidence="8" id="KW-1133">Transmembrane helix</keyword>
<dbReference type="AlphaFoldDB" id="A0A059AEX0"/>
<evidence type="ECO:0000256" key="7">
    <source>
        <dbReference type="ARBA" id="ARBA00022737"/>
    </source>
</evidence>
<accession>A0A059AEX0</accession>
<evidence type="ECO:0000256" key="3">
    <source>
        <dbReference type="ARBA" id="ARBA00022475"/>
    </source>
</evidence>
<dbReference type="Gene3D" id="3.80.10.10">
    <property type="entry name" value="Ribonuclease Inhibitor"/>
    <property type="match status" value="1"/>
</dbReference>
<dbReference type="InterPro" id="IPR032675">
    <property type="entry name" value="LRR_dom_sf"/>
</dbReference>